<sequence>MDTSSLASFATQLSQSQVQQQVQISVLKSAQDMASSGVLQLLEGVSESAPSSPTSANLRVGSQIDVRA</sequence>
<protein>
    <submittedName>
        <fullName evidence="2">Uncharacterized protein</fullName>
    </submittedName>
</protein>
<dbReference type="Proteomes" id="UP000218332">
    <property type="component" value="Unassembled WGS sequence"/>
</dbReference>
<feature type="compositionally biased region" description="Polar residues" evidence="1">
    <location>
        <begin position="48"/>
        <end position="57"/>
    </location>
</feature>
<evidence type="ECO:0000256" key="1">
    <source>
        <dbReference type="SAM" id="MobiDB-lite"/>
    </source>
</evidence>
<dbReference type="EMBL" id="NMPM01000078">
    <property type="protein sequence ID" value="PAV25110.1"/>
    <property type="molecule type" value="Genomic_DNA"/>
</dbReference>
<evidence type="ECO:0000313" key="2">
    <source>
        <dbReference type="EMBL" id="PAV25110.1"/>
    </source>
</evidence>
<dbReference type="Pfam" id="PF14070">
    <property type="entry name" value="YjfB_motility"/>
    <property type="match status" value="1"/>
</dbReference>
<comment type="caution">
    <text evidence="2">The sequence shown here is derived from an EMBL/GenBank/DDBJ whole genome shotgun (WGS) entry which is preliminary data.</text>
</comment>
<proteinExistence type="predicted"/>
<name>A0A2A2I1Z7_9GAMM</name>
<gene>
    <name evidence="2" type="ORF">CF392_12740</name>
</gene>
<dbReference type="RefSeq" id="WP_095611833.1">
    <property type="nucleotide sequence ID" value="NZ_NMPM01000078.1"/>
</dbReference>
<reference evidence="2 3" key="1">
    <citation type="submission" date="2017-07" db="EMBL/GenBank/DDBJ databases">
        <title>Tamlnaduibacter salinus (Mi-7) genome sequencing.</title>
        <authorList>
            <person name="Verma A."/>
            <person name="Krishnamurthi S."/>
        </authorList>
    </citation>
    <scope>NUCLEOTIDE SEQUENCE [LARGE SCALE GENOMIC DNA]</scope>
    <source>
        <strain evidence="2 3">Mi-7</strain>
    </source>
</reference>
<dbReference type="InterPro" id="IPR025906">
    <property type="entry name" value="YjfB_motility"/>
</dbReference>
<dbReference type="AlphaFoldDB" id="A0A2A2I1Z7"/>
<evidence type="ECO:0000313" key="3">
    <source>
        <dbReference type="Proteomes" id="UP000218332"/>
    </source>
</evidence>
<organism evidence="2 3">
    <name type="scientific">Tamilnaduibacter salinus</name>
    <dbReference type="NCBI Taxonomy" id="1484056"/>
    <lineage>
        <taxon>Bacteria</taxon>
        <taxon>Pseudomonadati</taxon>
        <taxon>Pseudomonadota</taxon>
        <taxon>Gammaproteobacteria</taxon>
        <taxon>Pseudomonadales</taxon>
        <taxon>Marinobacteraceae</taxon>
        <taxon>Tamilnaduibacter</taxon>
    </lineage>
</organism>
<accession>A0A2A2I1Z7</accession>
<feature type="region of interest" description="Disordered" evidence="1">
    <location>
        <begin position="45"/>
        <end position="68"/>
    </location>
</feature>
<keyword evidence="3" id="KW-1185">Reference proteome</keyword>